<protein>
    <submittedName>
        <fullName evidence="2">Uncharacterized protein</fullName>
    </submittedName>
</protein>
<sequence length="93" mass="10300">MLPSEAQTPATLPGPGHGGNANQCPEGQRRSGTARHWFPSLPFQQFQALFNSLFKVLCIFPSRYLFAIGLPPVFSFRWNLPPALSCNPKQLDS</sequence>
<evidence type="ECO:0000313" key="3">
    <source>
        <dbReference type="Proteomes" id="UP000002630"/>
    </source>
</evidence>
<dbReference type="STRING" id="2880.D7G500"/>
<feature type="region of interest" description="Disordered" evidence="1">
    <location>
        <begin position="1"/>
        <end position="33"/>
    </location>
</feature>
<dbReference type="OrthoDB" id="90020at2759"/>
<dbReference type="Proteomes" id="UP000002630">
    <property type="component" value="Linkage Group LG28"/>
</dbReference>
<reference evidence="2 3" key="1">
    <citation type="journal article" date="2010" name="Nature">
        <title>The Ectocarpus genome and the independent evolution of multicellularity in brown algae.</title>
        <authorList>
            <person name="Cock J.M."/>
            <person name="Sterck L."/>
            <person name="Rouze P."/>
            <person name="Scornet D."/>
            <person name="Allen A.E."/>
            <person name="Amoutzias G."/>
            <person name="Anthouard V."/>
            <person name="Artiguenave F."/>
            <person name="Aury J.M."/>
            <person name="Badger J.H."/>
            <person name="Beszteri B."/>
            <person name="Billiau K."/>
            <person name="Bonnet E."/>
            <person name="Bothwell J.H."/>
            <person name="Bowler C."/>
            <person name="Boyen C."/>
            <person name="Brownlee C."/>
            <person name="Carrano C.J."/>
            <person name="Charrier B."/>
            <person name="Cho G.Y."/>
            <person name="Coelho S.M."/>
            <person name="Collen J."/>
            <person name="Corre E."/>
            <person name="Da Silva C."/>
            <person name="Delage L."/>
            <person name="Delaroque N."/>
            <person name="Dittami S.M."/>
            <person name="Doulbeau S."/>
            <person name="Elias M."/>
            <person name="Farnham G."/>
            <person name="Gachon C.M."/>
            <person name="Gschloessl B."/>
            <person name="Heesch S."/>
            <person name="Jabbari K."/>
            <person name="Jubin C."/>
            <person name="Kawai H."/>
            <person name="Kimura K."/>
            <person name="Kloareg B."/>
            <person name="Kupper F.C."/>
            <person name="Lang D."/>
            <person name="Le Bail A."/>
            <person name="Leblanc C."/>
            <person name="Lerouge P."/>
            <person name="Lohr M."/>
            <person name="Lopez P.J."/>
            <person name="Martens C."/>
            <person name="Maumus F."/>
            <person name="Michel G."/>
            <person name="Miranda-Saavedra D."/>
            <person name="Morales J."/>
            <person name="Moreau H."/>
            <person name="Motomura T."/>
            <person name="Nagasato C."/>
            <person name="Napoli C.A."/>
            <person name="Nelson D.R."/>
            <person name="Nyvall-Collen P."/>
            <person name="Peters A.F."/>
            <person name="Pommier C."/>
            <person name="Potin P."/>
            <person name="Poulain J."/>
            <person name="Quesneville H."/>
            <person name="Read B."/>
            <person name="Rensing S.A."/>
            <person name="Ritter A."/>
            <person name="Rousvoal S."/>
            <person name="Samanta M."/>
            <person name="Samson G."/>
            <person name="Schroeder D.C."/>
            <person name="Segurens B."/>
            <person name="Strittmatter M."/>
            <person name="Tonon T."/>
            <person name="Tregear J.W."/>
            <person name="Valentin K."/>
            <person name="von Dassow P."/>
            <person name="Yamagishi T."/>
            <person name="Van de Peer Y."/>
            <person name="Wincker P."/>
        </authorList>
    </citation>
    <scope>NUCLEOTIDE SEQUENCE [LARGE SCALE GENOMIC DNA]</scope>
    <source>
        <strain evidence="3">Ec32 / CCAP1310/4</strain>
    </source>
</reference>
<gene>
    <name evidence="2" type="ORF">Esi_0595_0003</name>
</gene>
<accession>D7G500</accession>
<dbReference type="PANTHER" id="PTHR33205">
    <property type="entry name" value="TRANSMEMBRANE PROTEIN"/>
    <property type="match status" value="1"/>
</dbReference>
<dbReference type="EMBL" id="FN649753">
    <property type="protein sequence ID" value="CBJ33763.1"/>
    <property type="molecule type" value="Genomic_DNA"/>
</dbReference>
<dbReference type="InParanoid" id="D7G500"/>
<evidence type="ECO:0000313" key="2">
    <source>
        <dbReference type="EMBL" id="CBJ33763.1"/>
    </source>
</evidence>
<organism evidence="2 3">
    <name type="scientific">Ectocarpus siliculosus</name>
    <name type="common">Brown alga</name>
    <name type="synonym">Conferva siliculosa</name>
    <dbReference type="NCBI Taxonomy" id="2880"/>
    <lineage>
        <taxon>Eukaryota</taxon>
        <taxon>Sar</taxon>
        <taxon>Stramenopiles</taxon>
        <taxon>Ochrophyta</taxon>
        <taxon>PX clade</taxon>
        <taxon>Phaeophyceae</taxon>
        <taxon>Ectocarpales</taxon>
        <taxon>Ectocarpaceae</taxon>
        <taxon>Ectocarpus</taxon>
    </lineage>
</organism>
<evidence type="ECO:0000256" key="1">
    <source>
        <dbReference type="SAM" id="MobiDB-lite"/>
    </source>
</evidence>
<name>D7G500_ECTSI</name>
<dbReference type="AlphaFoldDB" id="D7G500"/>
<dbReference type="PANTHER" id="PTHR33205:SF1">
    <property type="entry name" value="TRANSMEMBRANE PROTEIN"/>
    <property type="match status" value="1"/>
</dbReference>
<proteinExistence type="predicted"/>
<dbReference type="EMBL" id="FN648813">
    <property type="protein sequence ID" value="CBJ33763.1"/>
    <property type="molecule type" value="Genomic_DNA"/>
</dbReference>
<feature type="compositionally biased region" description="Polar residues" evidence="1">
    <location>
        <begin position="1"/>
        <end position="10"/>
    </location>
</feature>
<keyword evidence="3" id="KW-1185">Reference proteome</keyword>